<evidence type="ECO:0000313" key="1">
    <source>
        <dbReference type="EMBL" id="MPC26391.1"/>
    </source>
</evidence>
<sequence>MTVTFLTHRTRQGSFRRQSLLHALQDVDLNESLSGLEDIPSLARALKGGGQGAAEVDTGAPTTTSGPTFYPNVSISGAPGSPPPFSPPGTLPLYSAGGIAMPGMPPTPQPSNVNPTQMALQQQHIQRAFLQSAVAQNIQIQQHLMAQNQALQQLLSQSIPVNLQYILVGGLLDSQSTVPL</sequence>
<reference evidence="1 2" key="1">
    <citation type="submission" date="2019-05" db="EMBL/GenBank/DDBJ databases">
        <title>Another draft genome of Portunus trituberculatus and its Hox gene families provides insights of decapod evolution.</title>
        <authorList>
            <person name="Jeong J.-H."/>
            <person name="Song I."/>
            <person name="Kim S."/>
            <person name="Choi T."/>
            <person name="Kim D."/>
            <person name="Ryu S."/>
            <person name="Kim W."/>
        </authorList>
    </citation>
    <scope>NUCLEOTIDE SEQUENCE [LARGE SCALE GENOMIC DNA]</scope>
    <source>
        <tissue evidence="1">Muscle</tissue>
    </source>
</reference>
<evidence type="ECO:0000313" key="2">
    <source>
        <dbReference type="Proteomes" id="UP000324222"/>
    </source>
</evidence>
<comment type="caution">
    <text evidence="1">The sequence shown here is derived from an EMBL/GenBank/DDBJ whole genome shotgun (WGS) entry which is preliminary data.</text>
</comment>
<protein>
    <submittedName>
        <fullName evidence="1">Uncharacterized protein</fullName>
    </submittedName>
</protein>
<dbReference type="Proteomes" id="UP000324222">
    <property type="component" value="Unassembled WGS sequence"/>
</dbReference>
<gene>
    <name evidence="1" type="ORF">E2C01_019527</name>
</gene>
<dbReference type="AlphaFoldDB" id="A0A5B7DXG4"/>
<dbReference type="OrthoDB" id="8182952at2759"/>
<keyword evidence="2" id="KW-1185">Reference proteome</keyword>
<proteinExistence type="predicted"/>
<name>A0A5B7DXG4_PORTR</name>
<organism evidence="1 2">
    <name type="scientific">Portunus trituberculatus</name>
    <name type="common">Swimming crab</name>
    <name type="synonym">Neptunus trituberculatus</name>
    <dbReference type="NCBI Taxonomy" id="210409"/>
    <lineage>
        <taxon>Eukaryota</taxon>
        <taxon>Metazoa</taxon>
        <taxon>Ecdysozoa</taxon>
        <taxon>Arthropoda</taxon>
        <taxon>Crustacea</taxon>
        <taxon>Multicrustacea</taxon>
        <taxon>Malacostraca</taxon>
        <taxon>Eumalacostraca</taxon>
        <taxon>Eucarida</taxon>
        <taxon>Decapoda</taxon>
        <taxon>Pleocyemata</taxon>
        <taxon>Brachyura</taxon>
        <taxon>Eubrachyura</taxon>
        <taxon>Portunoidea</taxon>
        <taxon>Portunidae</taxon>
        <taxon>Portuninae</taxon>
        <taxon>Portunus</taxon>
    </lineage>
</organism>
<dbReference type="EMBL" id="VSRR010001593">
    <property type="protein sequence ID" value="MPC26391.1"/>
    <property type="molecule type" value="Genomic_DNA"/>
</dbReference>
<accession>A0A5B7DXG4</accession>